<dbReference type="Proteomes" id="UP000273119">
    <property type="component" value="Unassembled WGS sequence"/>
</dbReference>
<feature type="domain" description="FHA" evidence="2">
    <location>
        <begin position="35"/>
        <end position="95"/>
    </location>
</feature>
<dbReference type="InterPro" id="IPR008984">
    <property type="entry name" value="SMAD_FHA_dom_sf"/>
</dbReference>
<dbReference type="PROSITE" id="PS50006">
    <property type="entry name" value="FHA_DOMAIN"/>
    <property type="match status" value="1"/>
</dbReference>
<evidence type="ECO:0000256" key="1">
    <source>
        <dbReference type="ARBA" id="ARBA00022553"/>
    </source>
</evidence>
<keyword evidence="1" id="KW-0597">Phosphoprotein</keyword>
<dbReference type="Pfam" id="PF00498">
    <property type="entry name" value="FHA"/>
    <property type="match status" value="1"/>
</dbReference>
<accession>A0A496PL36</accession>
<proteinExistence type="predicted"/>
<evidence type="ECO:0000259" key="2">
    <source>
        <dbReference type="PROSITE" id="PS50006"/>
    </source>
</evidence>
<dbReference type="SUPFAM" id="SSF49879">
    <property type="entry name" value="SMAD/FHA domain"/>
    <property type="match status" value="1"/>
</dbReference>
<gene>
    <name evidence="3" type="ORF">DWQ67_03970</name>
</gene>
<comment type="caution">
    <text evidence="3">The sequence shown here is derived from an EMBL/GenBank/DDBJ whole genome shotgun (WGS) entry which is preliminary data.</text>
</comment>
<keyword evidence="4" id="KW-1185">Reference proteome</keyword>
<dbReference type="InterPro" id="IPR000253">
    <property type="entry name" value="FHA_dom"/>
</dbReference>
<evidence type="ECO:0000313" key="3">
    <source>
        <dbReference type="EMBL" id="RKW71233.1"/>
    </source>
</evidence>
<name>A0A496PL36_9MICC</name>
<dbReference type="AlphaFoldDB" id="A0A496PL36"/>
<sequence>MHAPARPTPQVPFDGPSLRISDSAGAREVGIDATLVLGRNPSVAQVRERDARAVSVFPTGGGVSHTHVSVRVQAGTILVRDLWSTNGTRVKGFGVPPFRLRDGEEVPVSPGTVVELGDGVRLEIAAGGGFLGA</sequence>
<dbReference type="Gene3D" id="2.60.200.20">
    <property type="match status" value="1"/>
</dbReference>
<organism evidence="3 4">
    <name type="scientific">Galactobacter caseinivorans</name>
    <dbReference type="NCBI Taxonomy" id="2676123"/>
    <lineage>
        <taxon>Bacteria</taxon>
        <taxon>Bacillati</taxon>
        <taxon>Actinomycetota</taxon>
        <taxon>Actinomycetes</taxon>
        <taxon>Micrococcales</taxon>
        <taxon>Micrococcaceae</taxon>
        <taxon>Galactobacter</taxon>
    </lineage>
</organism>
<reference evidence="3 4" key="1">
    <citation type="submission" date="2018-07" db="EMBL/GenBank/DDBJ databases">
        <title>Arthrobacter sp. nov., isolated from raw cow's milk with high bacterial count.</title>
        <authorList>
            <person name="Hahne J."/>
            <person name="Isele D."/>
            <person name="Lipski A."/>
        </authorList>
    </citation>
    <scope>NUCLEOTIDE SEQUENCE [LARGE SCALE GENOMIC DNA]</scope>
    <source>
        <strain evidence="3 4">JZ R-183</strain>
    </source>
</reference>
<protein>
    <submittedName>
        <fullName evidence="3">FHA domain-containing protein</fullName>
    </submittedName>
</protein>
<evidence type="ECO:0000313" key="4">
    <source>
        <dbReference type="Proteomes" id="UP000273119"/>
    </source>
</evidence>
<dbReference type="EMBL" id="QQXL01000002">
    <property type="protein sequence ID" value="RKW71233.1"/>
    <property type="molecule type" value="Genomic_DNA"/>
</dbReference>